<feature type="transmembrane region" description="Helical" evidence="6">
    <location>
        <begin position="240"/>
        <end position="259"/>
    </location>
</feature>
<dbReference type="PANTHER" id="PTHR31018">
    <property type="entry name" value="SPORULATION-SPECIFIC PROTEIN-RELATED"/>
    <property type="match status" value="1"/>
</dbReference>
<dbReference type="OrthoDB" id="536881at2759"/>
<name>A0A1R1PR65_ZANCU</name>
<dbReference type="AlphaFoldDB" id="A0A1R1PR65"/>
<keyword evidence="6" id="KW-1133">Transmembrane helix</keyword>
<dbReference type="Proteomes" id="UP000188320">
    <property type="component" value="Unassembled WGS sequence"/>
</dbReference>
<keyword evidence="3" id="KW-0964">Secreted</keyword>
<keyword evidence="5" id="KW-0325">Glycoprotein</keyword>
<keyword evidence="6" id="KW-0472">Membrane</keyword>
<evidence type="ECO:0000313" key="7">
    <source>
        <dbReference type="EMBL" id="OMH83457.1"/>
    </source>
</evidence>
<sequence>MNSVRIAQVGIAEFGIPKIVQLDYLDIENNDGLRKIEIPRLKKVNSYVKISNNNALSTATFNSLNEIDGNVTFSGLSAISAPKLGGIADSLVFLENTFESLALEKLQVVGKELQLIRNDNMKAFAFPSLKKIGGATIIQNNTEMTAIDENCFPSLQQLIGKMLLIGPLEYIAIPALKSTSIPVTITSSGNLDCFETKKRHEIKGRDKWVCSSLKSKKDKGEPKEVDFNKLVDSSSNPLKLFGNIGFFIAILFFTILTILL</sequence>
<dbReference type="SUPFAM" id="SSF52058">
    <property type="entry name" value="L domain-like"/>
    <property type="match status" value="1"/>
</dbReference>
<evidence type="ECO:0000256" key="3">
    <source>
        <dbReference type="ARBA" id="ARBA00022525"/>
    </source>
</evidence>
<evidence type="ECO:0000313" key="8">
    <source>
        <dbReference type="Proteomes" id="UP000188320"/>
    </source>
</evidence>
<evidence type="ECO:0000256" key="5">
    <source>
        <dbReference type="ARBA" id="ARBA00023180"/>
    </source>
</evidence>
<reference evidence="8" key="1">
    <citation type="submission" date="2017-01" db="EMBL/GenBank/DDBJ databases">
        <authorList>
            <person name="Wang Y."/>
            <person name="White M."/>
            <person name="Kvist S."/>
            <person name="Moncalvo J.-M."/>
        </authorList>
    </citation>
    <scope>NUCLEOTIDE SEQUENCE [LARGE SCALE GENOMIC DNA]</scope>
    <source>
        <strain evidence="8">COL-18-3</strain>
    </source>
</reference>
<gene>
    <name evidence="7" type="ORF">AX774_g3043</name>
</gene>
<evidence type="ECO:0000256" key="2">
    <source>
        <dbReference type="ARBA" id="ARBA00022512"/>
    </source>
</evidence>
<accession>A0A1R1PR65</accession>
<dbReference type="InterPro" id="IPR051648">
    <property type="entry name" value="CWI-Assembly_Regulator"/>
</dbReference>
<keyword evidence="2" id="KW-0134">Cell wall</keyword>
<protein>
    <submittedName>
        <fullName evidence="7">Cell wall protein ECM33</fullName>
    </submittedName>
</protein>
<keyword evidence="8" id="KW-1185">Reference proteome</keyword>
<organism evidence="7 8">
    <name type="scientific">Zancudomyces culisetae</name>
    <name type="common">Gut fungus</name>
    <name type="synonym">Smittium culisetae</name>
    <dbReference type="NCBI Taxonomy" id="1213189"/>
    <lineage>
        <taxon>Eukaryota</taxon>
        <taxon>Fungi</taxon>
        <taxon>Fungi incertae sedis</taxon>
        <taxon>Zoopagomycota</taxon>
        <taxon>Kickxellomycotina</taxon>
        <taxon>Harpellomycetes</taxon>
        <taxon>Harpellales</taxon>
        <taxon>Legeriomycetaceae</taxon>
        <taxon>Zancudomyces</taxon>
    </lineage>
</organism>
<dbReference type="PANTHER" id="PTHR31018:SF3">
    <property type="entry name" value="RECEPTOR PROTEIN-TYROSINE KINASE"/>
    <property type="match status" value="1"/>
</dbReference>
<comment type="subcellular location">
    <subcellularLocation>
        <location evidence="1">Secreted</location>
        <location evidence="1">Cell wall</location>
    </subcellularLocation>
</comment>
<evidence type="ECO:0000256" key="1">
    <source>
        <dbReference type="ARBA" id="ARBA00004191"/>
    </source>
</evidence>
<proteinExistence type="predicted"/>
<evidence type="ECO:0000256" key="6">
    <source>
        <dbReference type="SAM" id="Phobius"/>
    </source>
</evidence>
<comment type="caution">
    <text evidence="7">The sequence shown here is derived from an EMBL/GenBank/DDBJ whole genome shotgun (WGS) entry which is preliminary data.</text>
</comment>
<keyword evidence="6" id="KW-0812">Transmembrane</keyword>
<dbReference type="InterPro" id="IPR036941">
    <property type="entry name" value="Rcpt_L-dom_sf"/>
</dbReference>
<evidence type="ECO:0000256" key="4">
    <source>
        <dbReference type="ARBA" id="ARBA00022729"/>
    </source>
</evidence>
<dbReference type="EMBL" id="LSSK01000405">
    <property type="protein sequence ID" value="OMH83457.1"/>
    <property type="molecule type" value="Genomic_DNA"/>
</dbReference>
<keyword evidence="4" id="KW-0732">Signal</keyword>
<dbReference type="Gene3D" id="3.80.20.20">
    <property type="entry name" value="Receptor L-domain"/>
    <property type="match status" value="1"/>
</dbReference>